<keyword evidence="5" id="KW-0234">DNA repair</keyword>
<reference evidence="8" key="1">
    <citation type="submission" date="2016-10" db="EMBL/GenBank/DDBJ databases">
        <authorList>
            <person name="Varghese N."/>
            <person name="Submissions S."/>
        </authorList>
    </citation>
    <scope>NUCLEOTIDE SEQUENCE [LARGE SCALE GENOMIC DNA]</scope>
    <source>
        <strain evidence="8">DSM 21743</strain>
    </source>
</reference>
<dbReference type="Proteomes" id="UP000198825">
    <property type="component" value="Chromosome I"/>
</dbReference>
<dbReference type="EMBL" id="LT629799">
    <property type="protein sequence ID" value="SDU81157.1"/>
    <property type="molecule type" value="Genomic_DNA"/>
</dbReference>
<keyword evidence="2" id="KW-0227">DNA damage</keyword>
<dbReference type="Gene3D" id="3.40.50.300">
    <property type="entry name" value="P-loop containing nucleotide triphosphate hydrolases"/>
    <property type="match status" value="1"/>
</dbReference>
<dbReference type="STRING" id="546874.SAMN04488544_0336"/>
<dbReference type="AlphaFoldDB" id="A0A1H2LJF7"/>
<proteinExistence type="predicted"/>
<evidence type="ECO:0000256" key="5">
    <source>
        <dbReference type="ARBA" id="ARBA00023204"/>
    </source>
</evidence>
<dbReference type="GO" id="GO:0004386">
    <property type="term" value="F:helicase activity"/>
    <property type="evidence" value="ECO:0007669"/>
    <property type="project" value="UniProtKB-KW"/>
</dbReference>
<protein>
    <submittedName>
        <fullName evidence="7">PD-(D/E)XK nuclease superfamily protein</fullName>
    </submittedName>
</protein>
<dbReference type="GO" id="GO:0004527">
    <property type="term" value="F:exonuclease activity"/>
    <property type="evidence" value="ECO:0007669"/>
    <property type="project" value="UniProtKB-KW"/>
</dbReference>
<organism evidence="7 8">
    <name type="scientific">Microlunatus sagamiharensis</name>
    <dbReference type="NCBI Taxonomy" id="546874"/>
    <lineage>
        <taxon>Bacteria</taxon>
        <taxon>Bacillati</taxon>
        <taxon>Actinomycetota</taxon>
        <taxon>Actinomycetes</taxon>
        <taxon>Propionibacteriales</taxon>
        <taxon>Propionibacteriaceae</taxon>
        <taxon>Microlunatus</taxon>
    </lineage>
</organism>
<keyword evidence="4" id="KW-0378">Hydrolase</keyword>
<keyword evidence="1" id="KW-0540">Nuclease</keyword>
<evidence type="ECO:0000256" key="4">
    <source>
        <dbReference type="ARBA" id="ARBA00022839"/>
    </source>
</evidence>
<evidence type="ECO:0000256" key="1">
    <source>
        <dbReference type="ARBA" id="ARBA00022722"/>
    </source>
</evidence>
<dbReference type="GO" id="GO:0006281">
    <property type="term" value="P:DNA repair"/>
    <property type="evidence" value="ECO:0007669"/>
    <property type="project" value="UniProtKB-KW"/>
</dbReference>
<keyword evidence="3" id="KW-0067">ATP-binding</keyword>
<evidence type="ECO:0000313" key="8">
    <source>
        <dbReference type="Proteomes" id="UP000198825"/>
    </source>
</evidence>
<dbReference type="Gene3D" id="3.90.320.10">
    <property type="match status" value="1"/>
</dbReference>
<evidence type="ECO:0000313" key="7">
    <source>
        <dbReference type="EMBL" id="SDU81157.1"/>
    </source>
</evidence>
<dbReference type="Pfam" id="PF12705">
    <property type="entry name" value="PDDEXK_1"/>
    <property type="match status" value="1"/>
</dbReference>
<dbReference type="InterPro" id="IPR011604">
    <property type="entry name" value="PDDEXK-like_dom_sf"/>
</dbReference>
<keyword evidence="8" id="KW-1185">Reference proteome</keyword>
<gene>
    <name evidence="7" type="ORF">SAMN04488544_0336</name>
</gene>
<accession>A0A1H2LJF7</accession>
<dbReference type="InterPro" id="IPR038726">
    <property type="entry name" value="PDDEXK_AddAB-type"/>
</dbReference>
<evidence type="ECO:0000256" key="3">
    <source>
        <dbReference type="ARBA" id="ARBA00022806"/>
    </source>
</evidence>
<evidence type="ECO:0000259" key="6">
    <source>
        <dbReference type="Pfam" id="PF12705"/>
    </source>
</evidence>
<keyword evidence="3" id="KW-0347">Helicase</keyword>
<name>A0A1H2LJF7_9ACTN</name>
<sequence length="940" mass="101521">MDQRRPIAPSALAGAWRTALRDKPSLFADVAEHPATVQALVQAYRSLRHVSTATLDHLAATGGLTQEVVRLQQEVAGRLEDGWYDEVDLLTAATGVVPSLDLGAVVLYLPQDFTPARRAFVDALATQADLTVVAGRTGHSRADQAVLWSEAGVGEVEEPPTATTVINASDADDEIKMVVRQVVERLKATPAHRVAVLYPAQKPYARLLHEHLKVAGITVNGPGPRSVRDRALSRVALGLLGLAEGDVPRADLFHALAGTPVKDFEGNRIPLSRWERTSRSAGVVRGEDWTLRLDRLIEIEAAEIASQESSADLDEARIEYSRRAITAATGLAAFAAELRGRLARASRMTSWAELAGWATELFETLLVGFTDADRLPVEEQYAAAVLRSTLSAVAGLDAVDPDASLTGFREALDVALTAALPRIGRFGDGVYVGPLATAVGLDLDTVFVVGLSEDLCPGRLHEDALLPDYVRELTGGELPTSRDQVDQLHRQVLAAFASAPEVVASFPRGDLRRSAVRLPSRFLLPTLRRLANDPALPATEWERADYGEAMVTSGSFAGELLTTAALSNEQEWRTRQAASGAGLDDGVIEAARALLDARASHVFTRFDGNLSGAEGLPNYALGELAVSPTALESYADCPHAFFVRRLLRVEPIEQPEDIVIISPAQIGTFMHEMIDRLVREGGIELPGHGEPWTPAHYARLEELASSAAEDLERQGVTGHPRLWQGERQRILADLGAMLKTDAAWRSEQKVRIRASELSFGFGDQPAAQVIVPGGTVAMRGSADLVDDRSDGSLVVIDIKTGGPSRFLEINKDPFVGGTKLQLPVYALAARARLGGPTTPVSAHYWFVRKDRGRRIAVDLTPETEQAYGEVVGTLVAGVAAGLFPPRAPEQPDFAWVQCPYCNPDGMGYGELREDWHRKRGASELRELLALVEPASDQVPS</sequence>
<feature type="domain" description="PD-(D/E)XK endonuclease-like" evidence="6">
    <location>
        <begin position="626"/>
        <end position="902"/>
    </location>
</feature>
<dbReference type="Gene3D" id="1.10.486.10">
    <property type="entry name" value="PCRA, domain 4"/>
    <property type="match status" value="1"/>
</dbReference>
<dbReference type="SUPFAM" id="SSF52540">
    <property type="entry name" value="P-loop containing nucleoside triphosphate hydrolases"/>
    <property type="match status" value="1"/>
</dbReference>
<evidence type="ECO:0000256" key="2">
    <source>
        <dbReference type="ARBA" id="ARBA00022763"/>
    </source>
</evidence>
<dbReference type="InterPro" id="IPR027417">
    <property type="entry name" value="P-loop_NTPase"/>
</dbReference>
<keyword evidence="4" id="KW-0269">Exonuclease</keyword>
<keyword evidence="3" id="KW-0547">Nucleotide-binding</keyword>